<evidence type="ECO:0000256" key="1">
    <source>
        <dbReference type="ARBA" id="ARBA00022801"/>
    </source>
</evidence>
<dbReference type="KEGG" id="ptkz:JDV02_009628"/>
<dbReference type="Proteomes" id="UP000829364">
    <property type="component" value="Chromosome 10"/>
</dbReference>
<dbReference type="EMBL" id="CP086363">
    <property type="protein sequence ID" value="UNI23834.1"/>
    <property type="molecule type" value="Genomic_DNA"/>
</dbReference>
<dbReference type="InterPro" id="IPR006680">
    <property type="entry name" value="Amidohydro-rel"/>
</dbReference>
<evidence type="ECO:0000313" key="4">
    <source>
        <dbReference type="Proteomes" id="UP000829364"/>
    </source>
</evidence>
<proteinExistence type="predicted"/>
<dbReference type="OrthoDB" id="194468at2759"/>
<dbReference type="GO" id="GO:0016810">
    <property type="term" value="F:hydrolase activity, acting on carbon-nitrogen (but not peptide) bonds"/>
    <property type="evidence" value="ECO:0007669"/>
    <property type="project" value="InterPro"/>
</dbReference>
<dbReference type="PANTHER" id="PTHR43794:SF11">
    <property type="entry name" value="AMIDOHYDROLASE-RELATED DOMAIN-CONTAINING PROTEIN"/>
    <property type="match status" value="1"/>
</dbReference>
<dbReference type="SUPFAM" id="SSF51556">
    <property type="entry name" value="Metallo-dependent hydrolases"/>
    <property type="match status" value="1"/>
</dbReference>
<dbReference type="SUPFAM" id="SSF51338">
    <property type="entry name" value="Composite domain of metallo-dependent hydrolases"/>
    <property type="match status" value="2"/>
</dbReference>
<keyword evidence="4" id="KW-1185">Reference proteome</keyword>
<feature type="domain" description="Amidohydrolase-related" evidence="2">
    <location>
        <begin position="56"/>
        <end position="426"/>
    </location>
</feature>
<gene>
    <name evidence="3" type="ORF">JDV02_009628</name>
</gene>
<dbReference type="RefSeq" id="XP_047847315.1">
    <property type="nucleotide sequence ID" value="XM_047991304.1"/>
</dbReference>
<dbReference type="InterPro" id="IPR032466">
    <property type="entry name" value="Metal_Hydrolase"/>
</dbReference>
<dbReference type="InterPro" id="IPR011059">
    <property type="entry name" value="Metal-dep_hydrolase_composite"/>
</dbReference>
<dbReference type="InterPro" id="IPR050287">
    <property type="entry name" value="MTA/SAH_deaminase"/>
</dbReference>
<dbReference type="GeneID" id="72071573"/>
<keyword evidence="1" id="KW-0378">Hydrolase</keyword>
<protein>
    <recommendedName>
        <fullName evidence="2">Amidohydrolase-related domain-containing protein</fullName>
    </recommendedName>
</protein>
<dbReference type="AlphaFoldDB" id="A0A9Q8QSB3"/>
<accession>A0A9Q8QSB3</accession>
<evidence type="ECO:0000313" key="3">
    <source>
        <dbReference type="EMBL" id="UNI23834.1"/>
    </source>
</evidence>
<evidence type="ECO:0000259" key="2">
    <source>
        <dbReference type="Pfam" id="PF01979"/>
    </source>
</evidence>
<dbReference type="PANTHER" id="PTHR43794">
    <property type="entry name" value="AMINOHYDROLASE SSNA-RELATED"/>
    <property type="match status" value="1"/>
</dbReference>
<dbReference type="Gene3D" id="3.20.20.140">
    <property type="entry name" value="Metal-dependent hydrolases"/>
    <property type="match status" value="1"/>
</dbReference>
<dbReference type="Gene3D" id="2.30.40.10">
    <property type="entry name" value="Urease, subunit C, domain 1"/>
    <property type="match status" value="1"/>
</dbReference>
<organism evidence="3 4">
    <name type="scientific">Purpureocillium takamizusanense</name>
    <dbReference type="NCBI Taxonomy" id="2060973"/>
    <lineage>
        <taxon>Eukaryota</taxon>
        <taxon>Fungi</taxon>
        <taxon>Dikarya</taxon>
        <taxon>Ascomycota</taxon>
        <taxon>Pezizomycotina</taxon>
        <taxon>Sordariomycetes</taxon>
        <taxon>Hypocreomycetidae</taxon>
        <taxon>Hypocreales</taxon>
        <taxon>Ophiocordycipitaceae</taxon>
        <taxon>Purpureocillium</taxon>
    </lineage>
</organism>
<name>A0A9Q8QSB3_9HYPO</name>
<dbReference type="Pfam" id="PF01979">
    <property type="entry name" value="Amidohydro_1"/>
    <property type="match status" value="1"/>
</dbReference>
<reference evidence="3" key="1">
    <citation type="submission" date="2021-11" db="EMBL/GenBank/DDBJ databases">
        <title>Purpureocillium_takamizusanense_genome.</title>
        <authorList>
            <person name="Nguyen N.-H."/>
        </authorList>
    </citation>
    <scope>NUCLEOTIDE SEQUENCE</scope>
    <source>
        <strain evidence="3">PT3</strain>
    </source>
</reference>
<sequence>MATTLLKGGTVLMHGEDDKVTPALVDILIQGGRIANIGSNLSPEAGCDVVDCASKIISPGFIDTHHHMWEAPLKGLFGDCAFVPYMAIMYTASRSLEAEDFFWANLATGMELLDAGTTTVLDHAHAQWSPEHSKQSIAGILSAGIRSIYAPAPTLQLDSEKPKANFVLGGALPEWFMETFELLAASQSIREADSRLKLGFGFDIYYLPKETIQEIFQRVKSLGAQIITSHYIRPHGEKSYSVAAQLHSYGLLDDKIVLSHAGGATAEDVKLISEANAYVAVTPSSESAMAVGPPVAFREGDLNMDKNCALGIDCAAFGSGSLVQEMRLGLQSARRLDSMAHHAHGTLPKGVFHTTHEAFNMATIHGARALCMEEDIGSIQIGKKADLVVFDALSPSMAGAAQQDPIMAIVLHSNVGDVDAVMVDGQFRKRDGKLLPARETVWTDNTTRNFVETGKTLSWREIACSLLQIQERFVGRLKDYDLDHIATSLSSLFHFPE</sequence>